<comment type="catalytic activity">
    <reaction evidence="11">
        <text>1-octadecanoyl-2-(5Z,8Z,11Z,14Z-eicosatetraenoyl)-sn-glycerol + H2O = 2-(5Z,8Z,11Z,14Z-eicosatetraenoyl)-glycerol + octadecanoate + H(+)</text>
        <dbReference type="Rhea" id="RHEA:38507"/>
        <dbReference type="ChEBI" id="CHEBI:15377"/>
        <dbReference type="ChEBI" id="CHEBI:15378"/>
        <dbReference type="ChEBI" id="CHEBI:25629"/>
        <dbReference type="ChEBI" id="CHEBI:52392"/>
        <dbReference type="ChEBI" id="CHEBI:75728"/>
    </reaction>
</comment>
<dbReference type="GO" id="GO:0005739">
    <property type="term" value="C:mitochondrion"/>
    <property type="evidence" value="ECO:0007669"/>
    <property type="project" value="TreeGrafter"/>
</dbReference>
<evidence type="ECO:0000256" key="2">
    <source>
        <dbReference type="ARBA" id="ARBA00022801"/>
    </source>
</evidence>
<keyword evidence="2" id="KW-0378">Hydrolase</keyword>
<comment type="catalytic activity">
    <reaction evidence="5">
        <text>a 1,2-diacyl-sn-glycerol + H2O = a 2-acylglycerol + a fatty acid + H(+)</text>
        <dbReference type="Rhea" id="RHEA:33275"/>
        <dbReference type="ChEBI" id="CHEBI:15377"/>
        <dbReference type="ChEBI" id="CHEBI:15378"/>
        <dbReference type="ChEBI" id="CHEBI:17389"/>
        <dbReference type="ChEBI" id="CHEBI:17815"/>
        <dbReference type="ChEBI" id="CHEBI:28868"/>
        <dbReference type="EC" id="3.1.1.116"/>
    </reaction>
</comment>
<reference evidence="13" key="1">
    <citation type="submission" date="2021-05" db="EMBL/GenBank/DDBJ databases">
        <authorList>
            <person name="Alioto T."/>
            <person name="Alioto T."/>
            <person name="Gomez Garrido J."/>
        </authorList>
    </citation>
    <scope>NUCLEOTIDE SEQUENCE</scope>
</reference>
<dbReference type="EC" id="3.1.1.116" evidence="3"/>
<name>A0A8D8Y7E4_9HEMI</name>
<evidence type="ECO:0000256" key="9">
    <source>
        <dbReference type="ARBA" id="ARBA00048504"/>
    </source>
</evidence>
<dbReference type="PANTHER" id="PTHR46118">
    <property type="entry name" value="PROTEIN ABHD11"/>
    <property type="match status" value="1"/>
</dbReference>
<dbReference type="EMBL" id="HBUF01613598">
    <property type="protein sequence ID" value="CAG6779312.1"/>
    <property type="molecule type" value="Transcribed_RNA"/>
</dbReference>
<dbReference type="EMBL" id="HBUF01362918">
    <property type="protein sequence ID" value="CAG6721908.1"/>
    <property type="molecule type" value="Transcribed_RNA"/>
</dbReference>
<proteinExistence type="inferred from homology"/>
<dbReference type="EMBL" id="HBUF01613596">
    <property type="protein sequence ID" value="CAG6779303.1"/>
    <property type="molecule type" value="Transcribed_RNA"/>
</dbReference>
<dbReference type="AlphaFoldDB" id="A0A8D8Y7E4"/>
<dbReference type="EMBL" id="HBUF01140491">
    <property type="protein sequence ID" value="CAG6646170.1"/>
    <property type="molecule type" value="Transcribed_RNA"/>
</dbReference>
<dbReference type="GO" id="GO:0052689">
    <property type="term" value="F:carboxylic ester hydrolase activity"/>
    <property type="evidence" value="ECO:0007669"/>
    <property type="project" value="TreeGrafter"/>
</dbReference>
<dbReference type="EMBL" id="HBUF01140492">
    <property type="protein sequence ID" value="CAG6646171.1"/>
    <property type="molecule type" value="Transcribed_RNA"/>
</dbReference>
<dbReference type="Pfam" id="PF00561">
    <property type="entry name" value="Abhydrolase_1"/>
    <property type="match status" value="1"/>
</dbReference>
<dbReference type="InterPro" id="IPR000073">
    <property type="entry name" value="AB_hydrolase_1"/>
</dbReference>
<dbReference type="EMBL" id="HBUF01140489">
    <property type="protein sequence ID" value="CAG6646168.1"/>
    <property type="molecule type" value="Transcribed_RNA"/>
</dbReference>
<comment type="similarity">
    <text evidence="1">Belongs to the AB hydrolase superfamily.</text>
</comment>
<dbReference type="EMBL" id="HBUF01613600">
    <property type="protein sequence ID" value="CAG6779322.1"/>
    <property type="molecule type" value="Transcribed_RNA"/>
</dbReference>
<evidence type="ECO:0000256" key="1">
    <source>
        <dbReference type="ARBA" id="ARBA00008645"/>
    </source>
</evidence>
<comment type="catalytic activity">
    <reaction evidence="10">
        <text>1-octadecanoyl-2-(9Z-octadecenoyl)-sn-glycerol + H2O = 2-(9Z-octadecenoyl)-glycerol + octadecanoate + H(+)</text>
        <dbReference type="Rhea" id="RHEA:77103"/>
        <dbReference type="ChEBI" id="CHEBI:15377"/>
        <dbReference type="ChEBI" id="CHEBI:15378"/>
        <dbReference type="ChEBI" id="CHEBI:25629"/>
        <dbReference type="ChEBI" id="CHEBI:73990"/>
        <dbReference type="ChEBI" id="CHEBI:75468"/>
    </reaction>
</comment>
<dbReference type="PRINTS" id="PR00412">
    <property type="entry name" value="EPOXHYDRLASE"/>
</dbReference>
<protein>
    <recommendedName>
        <fullName evidence="7">sn-1-specific diacylglycerol lipase ABHD11</fullName>
        <ecNumber evidence="3">3.1.1.116</ecNumber>
    </recommendedName>
    <alternativeName>
        <fullName evidence="4">Alpha/beta hydrolase domain-containing protein 11</fullName>
    </alternativeName>
</protein>
<evidence type="ECO:0000256" key="5">
    <source>
        <dbReference type="ARBA" id="ARBA00043667"/>
    </source>
</evidence>
<dbReference type="SUPFAM" id="SSF53474">
    <property type="entry name" value="alpha/beta-Hydrolases"/>
    <property type="match status" value="1"/>
</dbReference>
<evidence type="ECO:0000313" key="13">
    <source>
        <dbReference type="EMBL" id="CAG6721908.1"/>
    </source>
</evidence>
<evidence type="ECO:0000259" key="12">
    <source>
        <dbReference type="Pfam" id="PF00561"/>
    </source>
</evidence>
<feature type="domain" description="AB hydrolase-1" evidence="12">
    <location>
        <begin position="49"/>
        <end position="293"/>
    </location>
</feature>
<comment type="catalytic activity">
    <reaction evidence="6">
        <text>a 1,3-diacyl-sn-glycerol + H2O = a 1-acyl-sn-glycerol + a fatty acid + H(+)</text>
        <dbReference type="Rhea" id="RHEA:38503"/>
        <dbReference type="ChEBI" id="CHEBI:15377"/>
        <dbReference type="ChEBI" id="CHEBI:15378"/>
        <dbReference type="ChEBI" id="CHEBI:28868"/>
        <dbReference type="ChEBI" id="CHEBI:64683"/>
        <dbReference type="ChEBI" id="CHEBI:77272"/>
    </reaction>
</comment>
<evidence type="ECO:0000256" key="6">
    <source>
        <dbReference type="ARBA" id="ARBA00043742"/>
    </source>
</evidence>
<evidence type="ECO:0000256" key="7">
    <source>
        <dbReference type="ARBA" id="ARBA00044064"/>
    </source>
</evidence>
<evidence type="ECO:0000256" key="10">
    <source>
        <dbReference type="ARBA" id="ARBA00048513"/>
    </source>
</evidence>
<sequence length="310" mass="34361">MFTLRSASLNCNRLTVCNRFCQTNYGGINPIQMTFRAPSIDTPLDPDAKPILIMHGLLGSKNNWNSLAKAIQSKTKKKVFVVDARNHGDSPHTDEFSYAHLAADVELFLRNENIDEAHVLGHSMGGRAMMYLALNKPDLVSSLIVVDISPVGISPTMKHMSGLFDAMKSVDLKTLSAQPLHQVRKEVDKALATAVDDMGVRQFILTNLKQVSPGGPIIWQCNLNSLHNQFFNHMIQFPLPGERATYHGPTLFIGGGKSDFIKHEDHAGIRSLFPKADIIYIEGAGHWVHSQKPEQFVSKVVDFYTSPSLS</sequence>
<dbReference type="InterPro" id="IPR029058">
    <property type="entry name" value="AB_hydrolase_fold"/>
</dbReference>
<comment type="catalytic activity">
    <reaction evidence="8">
        <text>1-octadecanoyl-2-(4Z,7Z,10Z,13Z,16Z,19Z-docosahexaenoyl)-sn-glycerol + H2O = 2-(4Z,7Z,10Z,13Z,16Z,19Z-docosahexaenoyl)-glycerol + octadecanoate + H(+)</text>
        <dbReference type="Rhea" id="RHEA:77107"/>
        <dbReference type="ChEBI" id="CHEBI:15377"/>
        <dbReference type="ChEBI" id="CHEBI:15378"/>
        <dbReference type="ChEBI" id="CHEBI:25629"/>
        <dbReference type="ChEBI" id="CHEBI:77129"/>
        <dbReference type="ChEBI" id="CHEBI:186738"/>
    </reaction>
</comment>
<dbReference type="InterPro" id="IPR000639">
    <property type="entry name" value="Epox_hydrolase-like"/>
</dbReference>
<evidence type="ECO:0000256" key="3">
    <source>
        <dbReference type="ARBA" id="ARBA00026104"/>
    </source>
</evidence>
<evidence type="ECO:0000256" key="4">
    <source>
        <dbReference type="ARBA" id="ARBA00042703"/>
    </source>
</evidence>
<dbReference type="Gene3D" id="3.40.50.1820">
    <property type="entry name" value="alpha/beta hydrolase"/>
    <property type="match status" value="1"/>
</dbReference>
<dbReference type="PANTHER" id="PTHR46118:SF4">
    <property type="entry name" value="PROTEIN ABHD11"/>
    <property type="match status" value="1"/>
</dbReference>
<comment type="catalytic activity">
    <reaction evidence="9">
        <text>1,2-didecanoylglycerol + H2O = decanoylglycerol + decanoate + H(+)</text>
        <dbReference type="Rhea" id="RHEA:48596"/>
        <dbReference type="ChEBI" id="CHEBI:11152"/>
        <dbReference type="ChEBI" id="CHEBI:15377"/>
        <dbReference type="ChEBI" id="CHEBI:15378"/>
        <dbReference type="ChEBI" id="CHEBI:27689"/>
        <dbReference type="ChEBI" id="CHEBI:90605"/>
    </reaction>
</comment>
<organism evidence="13">
    <name type="scientific">Cacopsylla melanoneura</name>
    <dbReference type="NCBI Taxonomy" id="428564"/>
    <lineage>
        <taxon>Eukaryota</taxon>
        <taxon>Metazoa</taxon>
        <taxon>Ecdysozoa</taxon>
        <taxon>Arthropoda</taxon>
        <taxon>Hexapoda</taxon>
        <taxon>Insecta</taxon>
        <taxon>Pterygota</taxon>
        <taxon>Neoptera</taxon>
        <taxon>Paraneoptera</taxon>
        <taxon>Hemiptera</taxon>
        <taxon>Sternorrhyncha</taxon>
        <taxon>Psylloidea</taxon>
        <taxon>Psyllidae</taxon>
        <taxon>Psyllinae</taxon>
        <taxon>Cacopsylla</taxon>
    </lineage>
</organism>
<accession>A0A8D8Y7E4</accession>
<evidence type="ECO:0000256" key="8">
    <source>
        <dbReference type="ARBA" id="ARBA00048283"/>
    </source>
</evidence>
<evidence type="ECO:0000256" key="11">
    <source>
        <dbReference type="ARBA" id="ARBA00048919"/>
    </source>
</evidence>